<sequence>MDEAKRIIAKMIDSGEYFNDSKEWYASKYLYFYTQKAYIGIIAIFSVIFTIVIFKTVMIDNIKKLYPFPLYSEDEVKYYSKIIPVSKGSEPVTISVARYFASAYIKSREEYDFKVVNDKEAWKELLRRVRELSSRKIFSDYVDYIDTTTNPDSPIIKYKDSVKRIIQIQNIEFPKNSVNPESAIVYYKAIEQTDKEEKSSFWKASITFSMSNIENIIDNKSEVEFTITKYDNSELKQNN</sequence>
<dbReference type="Proteomes" id="UP000031258">
    <property type="component" value="Unassembled WGS sequence"/>
</dbReference>
<evidence type="ECO:0000256" key="1">
    <source>
        <dbReference type="ARBA" id="ARBA00004167"/>
    </source>
</evidence>
<dbReference type="Pfam" id="PF04335">
    <property type="entry name" value="VirB8"/>
    <property type="match status" value="1"/>
</dbReference>
<keyword evidence="4 5" id="KW-0472">Membrane</keyword>
<organism evidence="7 8">
    <name type="scientific">Candidatus Jidaibacter acanthamoebae</name>
    <dbReference type="NCBI Taxonomy" id="86105"/>
    <lineage>
        <taxon>Bacteria</taxon>
        <taxon>Pseudomonadati</taxon>
        <taxon>Pseudomonadota</taxon>
        <taxon>Alphaproteobacteria</taxon>
        <taxon>Rickettsiales</taxon>
        <taxon>Candidatus Midichloriaceae</taxon>
        <taxon>Candidatus Jidaibacter</taxon>
    </lineage>
</organism>
<dbReference type="EMBL" id="JSWE01000058">
    <property type="protein sequence ID" value="KIE05964.1"/>
    <property type="molecule type" value="Genomic_DNA"/>
</dbReference>
<feature type="domain" description="Bacterial virulence protein VirB8" evidence="6">
    <location>
        <begin position="23"/>
        <end position="212"/>
    </location>
</feature>
<dbReference type="InterPro" id="IPR007430">
    <property type="entry name" value="VirB8"/>
</dbReference>
<accession>A0A0C1QKA4</accession>
<proteinExistence type="predicted"/>
<evidence type="ECO:0000256" key="3">
    <source>
        <dbReference type="ARBA" id="ARBA00022989"/>
    </source>
</evidence>
<comment type="subcellular location">
    <subcellularLocation>
        <location evidence="1">Membrane</location>
        <topology evidence="1">Single-pass membrane protein</topology>
    </subcellularLocation>
</comment>
<comment type="caution">
    <text evidence="7">The sequence shown here is derived from an EMBL/GenBank/DDBJ whole genome shotgun (WGS) entry which is preliminary data.</text>
</comment>
<dbReference type="InterPro" id="IPR032710">
    <property type="entry name" value="NTF2-like_dom_sf"/>
</dbReference>
<protein>
    <recommendedName>
        <fullName evidence="6">Bacterial virulence protein VirB8 domain-containing protein</fullName>
    </recommendedName>
</protein>
<keyword evidence="2 5" id="KW-0812">Transmembrane</keyword>
<gene>
    <name evidence="7" type="ORF">NF27_CG01440</name>
</gene>
<dbReference type="STRING" id="86105.NF27_CG01440"/>
<evidence type="ECO:0000313" key="8">
    <source>
        <dbReference type="Proteomes" id="UP000031258"/>
    </source>
</evidence>
<keyword evidence="3 5" id="KW-1133">Transmembrane helix</keyword>
<keyword evidence="8" id="KW-1185">Reference proteome</keyword>
<dbReference type="OrthoDB" id="7161678at2"/>
<dbReference type="SUPFAM" id="SSF54427">
    <property type="entry name" value="NTF2-like"/>
    <property type="match status" value="1"/>
</dbReference>
<evidence type="ECO:0000313" key="7">
    <source>
        <dbReference type="EMBL" id="KIE05964.1"/>
    </source>
</evidence>
<evidence type="ECO:0000256" key="2">
    <source>
        <dbReference type="ARBA" id="ARBA00022692"/>
    </source>
</evidence>
<evidence type="ECO:0000256" key="5">
    <source>
        <dbReference type="SAM" id="Phobius"/>
    </source>
</evidence>
<dbReference type="AlphaFoldDB" id="A0A0C1QKA4"/>
<dbReference type="CDD" id="cd16424">
    <property type="entry name" value="VirB8"/>
    <property type="match status" value="1"/>
</dbReference>
<dbReference type="Gene3D" id="3.10.450.230">
    <property type="entry name" value="VirB8 protein"/>
    <property type="match status" value="1"/>
</dbReference>
<name>A0A0C1QKA4_9RICK</name>
<reference evidence="7 8" key="1">
    <citation type="submission" date="2014-11" db="EMBL/GenBank/DDBJ databases">
        <title>A Rickettsiales Symbiont of Amoebae With Ancient Features.</title>
        <authorList>
            <person name="Schulz F."/>
            <person name="Martijn J."/>
            <person name="Wascher F."/>
            <person name="Kostanjsek R."/>
            <person name="Ettema T.J."/>
            <person name="Horn M."/>
        </authorList>
    </citation>
    <scope>NUCLEOTIDE SEQUENCE [LARGE SCALE GENOMIC DNA]</scope>
    <source>
        <strain evidence="7 8">UWC36</strain>
    </source>
</reference>
<dbReference type="RefSeq" id="WP_039455239.1">
    <property type="nucleotide sequence ID" value="NZ_JSWE01000058.1"/>
</dbReference>
<evidence type="ECO:0000256" key="4">
    <source>
        <dbReference type="ARBA" id="ARBA00023136"/>
    </source>
</evidence>
<evidence type="ECO:0000259" key="6">
    <source>
        <dbReference type="Pfam" id="PF04335"/>
    </source>
</evidence>
<feature type="transmembrane region" description="Helical" evidence="5">
    <location>
        <begin position="37"/>
        <end position="54"/>
    </location>
</feature>
<dbReference type="GO" id="GO:0016020">
    <property type="term" value="C:membrane"/>
    <property type="evidence" value="ECO:0007669"/>
    <property type="project" value="UniProtKB-SubCell"/>
</dbReference>